<dbReference type="InterPro" id="IPR055348">
    <property type="entry name" value="DctQ"/>
</dbReference>
<evidence type="ECO:0000256" key="7">
    <source>
        <dbReference type="ARBA" id="ARBA00023136"/>
    </source>
</evidence>
<dbReference type="EMBL" id="VAFL01000009">
    <property type="protein sequence ID" value="TKW66001.1"/>
    <property type="molecule type" value="Genomic_DNA"/>
</dbReference>
<comment type="subunit">
    <text evidence="9">The complex comprises the extracytoplasmic solute receptor protein and the two transmembrane proteins.</text>
</comment>
<evidence type="ECO:0000256" key="8">
    <source>
        <dbReference type="ARBA" id="ARBA00038436"/>
    </source>
</evidence>
<dbReference type="GO" id="GO:0015740">
    <property type="term" value="P:C4-dicarboxylate transport"/>
    <property type="evidence" value="ECO:0007669"/>
    <property type="project" value="TreeGrafter"/>
</dbReference>
<evidence type="ECO:0000256" key="1">
    <source>
        <dbReference type="ARBA" id="ARBA00004429"/>
    </source>
</evidence>
<accession>A0A533I5M8</accession>
<dbReference type="InterPro" id="IPR007387">
    <property type="entry name" value="TRAP_DctQ"/>
</dbReference>
<comment type="function">
    <text evidence="9">Part of the tripartite ATP-independent periplasmic (TRAP) transport system.</text>
</comment>
<keyword evidence="4 9" id="KW-0997">Cell inner membrane</keyword>
<keyword evidence="6 9" id="KW-1133">Transmembrane helix</keyword>
<dbReference type="Pfam" id="PF04290">
    <property type="entry name" value="DctQ"/>
    <property type="match status" value="1"/>
</dbReference>
<keyword evidence="3" id="KW-1003">Cell membrane</keyword>
<feature type="transmembrane region" description="Helical" evidence="9">
    <location>
        <begin position="87"/>
        <end position="107"/>
    </location>
</feature>
<comment type="caution">
    <text evidence="11">The sequence shown here is derived from an EMBL/GenBank/DDBJ whole genome shotgun (WGS) entry which is preliminary data.</text>
</comment>
<evidence type="ECO:0000256" key="5">
    <source>
        <dbReference type="ARBA" id="ARBA00022692"/>
    </source>
</evidence>
<proteinExistence type="inferred from homology"/>
<feature type="domain" description="Tripartite ATP-independent periplasmic transporters DctQ component" evidence="10">
    <location>
        <begin position="20"/>
        <end position="152"/>
    </location>
</feature>
<keyword evidence="7 9" id="KW-0472">Membrane</keyword>
<comment type="similarity">
    <text evidence="8 9">Belongs to the TRAP transporter small permease family.</text>
</comment>
<organism evidence="11 12">
    <name type="scientific">Paracoccus denitrificans</name>
    <dbReference type="NCBI Taxonomy" id="266"/>
    <lineage>
        <taxon>Bacteria</taxon>
        <taxon>Pseudomonadati</taxon>
        <taxon>Pseudomonadota</taxon>
        <taxon>Alphaproteobacteria</taxon>
        <taxon>Rhodobacterales</taxon>
        <taxon>Paracoccaceae</taxon>
        <taxon>Paracoccus</taxon>
    </lineage>
</organism>
<dbReference type="PANTHER" id="PTHR35011">
    <property type="entry name" value="2,3-DIKETO-L-GULONATE TRAP TRANSPORTER SMALL PERMEASE PROTEIN YIAM"/>
    <property type="match status" value="1"/>
</dbReference>
<evidence type="ECO:0000256" key="6">
    <source>
        <dbReference type="ARBA" id="ARBA00022989"/>
    </source>
</evidence>
<dbReference type="Proteomes" id="UP000315344">
    <property type="component" value="Unassembled WGS sequence"/>
</dbReference>
<evidence type="ECO:0000256" key="9">
    <source>
        <dbReference type="RuleBase" id="RU369079"/>
    </source>
</evidence>
<gene>
    <name evidence="11" type="ORF">DI616_12715</name>
</gene>
<reference evidence="11 12" key="1">
    <citation type="journal article" date="2017" name="Nat. Commun.">
        <title>In situ click chemistry generation of cyclooxygenase-2 inhibitors.</title>
        <authorList>
            <person name="Bhardwaj A."/>
            <person name="Kaur J."/>
            <person name="Wuest M."/>
            <person name="Wuest F."/>
        </authorList>
    </citation>
    <scope>NUCLEOTIDE SEQUENCE [LARGE SCALE GENOMIC DNA]</scope>
    <source>
        <strain evidence="11">S2_012_000_R3_94</strain>
    </source>
</reference>
<evidence type="ECO:0000256" key="4">
    <source>
        <dbReference type="ARBA" id="ARBA00022519"/>
    </source>
</evidence>
<protein>
    <recommendedName>
        <fullName evidence="9">TRAP transporter small permease protein</fullName>
    </recommendedName>
</protein>
<dbReference type="GO" id="GO:0005886">
    <property type="term" value="C:plasma membrane"/>
    <property type="evidence" value="ECO:0007669"/>
    <property type="project" value="UniProtKB-SubCell"/>
</dbReference>
<evidence type="ECO:0000313" key="11">
    <source>
        <dbReference type="EMBL" id="TKW66001.1"/>
    </source>
</evidence>
<dbReference type="AlphaFoldDB" id="A0A533I5M8"/>
<feature type="transmembrane region" description="Helical" evidence="9">
    <location>
        <begin position="50"/>
        <end position="67"/>
    </location>
</feature>
<dbReference type="GO" id="GO:0022857">
    <property type="term" value="F:transmembrane transporter activity"/>
    <property type="evidence" value="ECO:0007669"/>
    <property type="project" value="UniProtKB-UniRule"/>
</dbReference>
<comment type="subcellular location">
    <subcellularLocation>
        <location evidence="1 9">Cell inner membrane</location>
        <topology evidence="1 9">Multi-pass membrane protein</topology>
    </subcellularLocation>
</comment>
<keyword evidence="5 9" id="KW-0812">Transmembrane</keyword>
<sequence length="162" mass="18248">MMQYLRRIERFVIIGLFLGMVALFFGNVVVREVFPAFASRMAWTEEAVRRMNTVMVFLSLGLTLEAGRHIAVDTFRDRLPSGLRVPLLKLIDLTGLIFSLYMSWLAWGLSMFVLGTGQRSPTLGVEIGWLYLAPMIGFLLLALRYALSLTGRIDRFSGTGAH</sequence>
<feature type="transmembrane region" description="Helical" evidence="9">
    <location>
        <begin position="127"/>
        <end position="147"/>
    </location>
</feature>
<evidence type="ECO:0000256" key="2">
    <source>
        <dbReference type="ARBA" id="ARBA00022448"/>
    </source>
</evidence>
<name>A0A533I5M8_PARDE</name>
<evidence type="ECO:0000256" key="3">
    <source>
        <dbReference type="ARBA" id="ARBA00022475"/>
    </source>
</evidence>
<keyword evidence="2 9" id="KW-0813">Transport</keyword>
<dbReference type="PANTHER" id="PTHR35011:SF10">
    <property type="entry name" value="TRAP TRANSPORTER SMALL PERMEASE PROTEIN"/>
    <property type="match status" value="1"/>
</dbReference>
<feature type="transmembrane region" description="Helical" evidence="9">
    <location>
        <begin position="12"/>
        <end position="30"/>
    </location>
</feature>
<evidence type="ECO:0000313" key="12">
    <source>
        <dbReference type="Proteomes" id="UP000315344"/>
    </source>
</evidence>
<evidence type="ECO:0000259" key="10">
    <source>
        <dbReference type="Pfam" id="PF04290"/>
    </source>
</evidence>